<proteinExistence type="predicted"/>
<dbReference type="EMBL" id="CP003383">
    <property type="protein sequence ID" value="AFZ69311.1"/>
    <property type="molecule type" value="Genomic_DNA"/>
</dbReference>
<protein>
    <submittedName>
        <fullName evidence="1">Uncharacterized protein</fullName>
    </submittedName>
</protein>
<organism evidence="1 2">
    <name type="scientific">Deinococcus peraridilitoris (strain DSM 19664 / LMG 22246 / CIP 109416 / KR-200)</name>
    <dbReference type="NCBI Taxonomy" id="937777"/>
    <lineage>
        <taxon>Bacteria</taxon>
        <taxon>Thermotogati</taxon>
        <taxon>Deinococcota</taxon>
        <taxon>Deinococci</taxon>
        <taxon>Deinococcales</taxon>
        <taxon>Deinococcaceae</taxon>
        <taxon>Deinococcus</taxon>
    </lineage>
</organism>
<geneLocation type="plasmid" evidence="1 2">
    <name>pDEIPE01</name>
</geneLocation>
<accession>L0A634</accession>
<evidence type="ECO:0000313" key="2">
    <source>
        <dbReference type="Proteomes" id="UP000010467"/>
    </source>
</evidence>
<keyword evidence="2" id="KW-1185">Reference proteome</keyword>
<dbReference type="KEGG" id="dpd:Deipe_3896"/>
<sequence length="87" mass="9577">MNVSAAVSRQVDRSLERLELDVNQADLTSLARMIRRMTTETISRLRKQGLLRGSRGKNQVAVAGLERLVHGERRTPHKAGAGSSLPT</sequence>
<dbReference type="Proteomes" id="UP000010467">
    <property type="component" value="Plasmid pDEIPE01"/>
</dbReference>
<dbReference type="HOGENOM" id="CLU_2478183_0_0_0"/>
<name>L0A634_DEIPD</name>
<evidence type="ECO:0000313" key="1">
    <source>
        <dbReference type="EMBL" id="AFZ69311.1"/>
    </source>
</evidence>
<reference evidence="2" key="1">
    <citation type="submission" date="2012-03" db="EMBL/GenBank/DDBJ databases">
        <title>Complete sequence of plasmid 1 of Deinococcus peraridilitoris DSM 19664.</title>
        <authorList>
            <person name="Lucas S."/>
            <person name="Copeland A."/>
            <person name="Lapidus A."/>
            <person name="Glavina del Rio T."/>
            <person name="Dalin E."/>
            <person name="Tice H."/>
            <person name="Bruce D."/>
            <person name="Goodwin L."/>
            <person name="Pitluck S."/>
            <person name="Peters L."/>
            <person name="Mikhailova N."/>
            <person name="Lu M."/>
            <person name="Kyrpides N."/>
            <person name="Mavromatis K."/>
            <person name="Ivanova N."/>
            <person name="Brettin T."/>
            <person name="Detter J.C."/>
            <person name="Han C."/>
            <person name="Larimer F."/>
            <person name="Land M."/>
            <person name="Hauser L."/>
            <person name="Markowitz V."/>
            <person name="Cheng J.-F."/>
            <person name="Hugenholtz P."/>
            <person name="Woyke T."/>
            <person name="Wu D."/>
            <person name="Pukall R."/>
            <person name="Steenblock K."/>
            <person name="Brambilla E."/>
            <person name="Klenk H.-P."/>
            <person name="Eisen J.A."/>
        </authorList>
    </citation>
    <scope>NUCLEOTIDE SEQUENCE [LARGE SCALE GENOMIC DNA]</scope>
    <source>
        <strain evidence="2">DSM 19664 / LMG 22246 / CIP 109416 / KR-200</strain>
        <plasmid evidence="2">Plasmid pDEIPE01</plasmid>
    </source>
</reference>
<dbReference type="PATRIC" id="fig|937777.3.peg.3909"/>
<gene>
    <name evidence="1" type="ordered locus">Deipe_3896</name>
</gene>
<keyword evidence="1" id="KW-0614">Plasmid</keyword>
<dbReference type="AlphaFoldDB" id="L0A634"/>